<organism evidence="1 2">
    <name type="scientific">Streptomyces nondiastaticus</name>
    <dbReference type="NCBI Taxonomy" id="3154512"/>
    <lineage>
        <taxon>Bacteria</taxon>
        <taxon>Bacillati</taxon>
        <taxon>Actinomycetota</taxon>
        <taxon>Actinomycetes</taxon>
        <taxon>Kitasatosporales</taxon>
        <taxon>Streptomycetaceae</taxon>
        <taxon>Streptomyces</taxon>
    </lineage>
</organism>
<name>A0ABW6U1N6_9ACTN</name>
<proteinExistence type="predicted"/>
<reference evidence="1 2" key="1">
    <citation type="submission" date="2024-10" db="EMBL/GenBank/DDBJ databases">
        <title>The Natural Products Discovery Center: Release of the First 8490 Sequenced Strains for Exploring Actinobacteria Biosynthetic Diversity.</title>
        <authorList>
            <person name="Kalkreuter E."/>
            <person name="Kautsar S.A."/>
            <person name="Yang D."/>
            <person name="Bader C.D."/>
            <person name="Teijaro C.N."/>
            <person name="Fluegel L."/>
            <person name="Davis C.M."/>
            <person name="Simpson J.R."/>
            <person name="Lauterbach L."/>
            <person name="Steele A.D."/>
            <person name="Gui C."/>
            <person name="Meng S."/>
            <person name="Li G."/>
            <person name="Viehrig K."/>
            <person name="Ye F."/>
            <person name="Su P."/>
            <person name="Kiefer A.F."/>
            <person name="Nichols A."/>
            <person name="Cepeda A.J."/>
            <person name="Yan W."/>
            <person name="Fan B."/>
            <person name="Jiang Y."/>
            <person name="Adhikari A."/>
            <person name="Zheng C.-J."/>
            <person name="Schuster L."/>
            <person name="Cowan T.M."/>
            <person name="Smanski M.J."/>
            <person name="Chevrette M.G."/>
            <person name="De Carvalho L.P.S."/>
            <person name="Shen B."/>
        </authorList>
    </citation>
    <scope>NUCLEOTIDE SEQUENCE [LARGE SCALE GENOMIC DNA]</scope>
    <source>
        <strain evidence="1 2">NPDC001650</strain>
    </source>
</reference>
<comment type="caution">
    <text evidence="1">The sequence shown here is derived from an EMBL/GenBank/DDBJ whole genome shotgun (WGS) entry which is preliminary data.</text>
</comment>
<evidence type="ECO:0000313" key="1">
    <source>
        <dbReference type="EMBL" id="MFF4218735.1"/>
    </source>
</evidence>
<keyword evidence="2" id="KW-1185">Reference proteome</keyword>
<dbReference type="EMBL" id="JBIAUT010000007">
    <property type="protein sequence ID" value="MFF4218735.1"/>
    <property type="molecule type" value="Genomic_DNA"/>
</dbReference>
<evidence type="ECO:0000313" key="2">
    <source>
        <dbReference type="Proteomes" id="UP001602123"/>
    </source>
</evidence>
<protein>
    <submittedName>
        <fullName evidence="1">DUF1877 domain-containing protein</fullName>
    </submittedName>
</protein>
<dbReference type="Gene3D" id="3.40.1760.10">
    <property type="entry name" value="YfbM-like super family"/>
    <property type="match status" value="1"/>
</dbReference>
<dbReference type="RefSeq" id="WP_388629376.1">
    <property type="nucleotide sequence ID" value="NZ_JBIAUT010000007.1"/>
</dbReference>
<gene>
    <name evidence="1" type="ORF">ACFYZM_20945</name>
</gene>
<dbReference type="Proteomes" id="UP001602123">
    <property type="component" value="Unassembled WGS sequence"/>
</dbReference>
<dbReference type="InterPro" id="IPR035944">
    <property type="entry name" value="YfbM-like_sf"/>
</dbReference>
<sequence length="171" mass="18236">MALTQQLARVSPQYLARCRRTAEDSPGKAPGWDPPDRDTLDLGWALWGLARFFRRAGVDAVLTAALERSFSGGSADDAGFLDHPTVHDGFDDPPALLAPAAVSEICRVLGTADIDEVLELLPRDGEEAAKMCGFGGFSGDLAAYLRGHFTALRGFYADASARGLAVVAWVD</sequence>
<accession>A0ABW6U1N6</accession>